<feature type="domain" description="DSBA-like thioredoxin" evidence="1">
    <location>
        <begin position="13"/>
        <end position="145"/>
    </location>
</feature>
<dbReference type="SUPFAM" id="SSF52833">
    <property type="entry name" value="Thioredoxin-like"/>
    <property type="match status" value="1"/>
</dbReference>
<dbReference type="PANTHER" id="PTHR13887">
    <property type="entry name" value="GLUTATHIONE S-TRANSFERASE KAPPA"/>
    <property type="match status" value="1"/>
</dbReference>
<dbReference type="Pfam" id="PF01323">
    <property type="entry name" value="DSBA"/>
    <property type="match status" value="1"/>
</dbReference>
<dbReference type="OrthoDB" id="1930760at2759"/>
<dbReference type="InterPro" id="IPR036249">
    <property type="entry name" value="Thioredoxin-like_sf"/>
</dbReference>
<dbReference type="PANTHER" id="PTHR13887:SF41">
    <property type="entry name" value="THIOREDOXIN SUPERFAMILY PROTEIN"/>
    <property type="match status" value="1"/>
</dbReference>
<dbReference type="EMBL" id="MCFG01000348">
    <property type="protein sequence ID" value="ORX75596.1"/>
    <property type="molecule type" value="Genomic_DNA"/>
</dbReference>
<dbReference type="AlphaFoldDB" id="A0A1Y1WQQ1"/>
<evidence type="ECO:0000313" key="3">
    <source>
        <dbReference type="Proteomes" id="UP000193944"/>
    </source>
</evidence>
<dbReference type="InterPro" id="IPR001853">
    <property type="entry name" value="DSBA-like_thioredoxin_dom"/>
</dbReference>
<reference evidence="2 3" key="1">
    <citation type="submission" date="2016-08" db="EMBL/GenBank/DDBJ databases">
        <title>A Parts List for Fungal Cellulosomes Revealed by Comparative Genomics.</title>
        <authorList>
            <consortium name="DOE Joint Genome Institute"/>
            <person name="Haitjema C.H."/>
            <person name="Gilmore S.P."/>
            <person name="Henske J.K."/>
            <person name="Solomon K.V."/>
            <person name="De Groot R."/>
            <person name="Kuo A."/>
            <person name="Mondo S.J."/>
            <person name="Salamov A.A."/>
            <person name="Labutti K."/>
            <person name="Zhao Z."/>
            <person name="Chiniquy J."/>
            <person name="Barry K."/>
            <person name="Brewer H.M."/>
            <person name="Purvine S.O."/>
            <person name="Wright A.T."/>
            <person name="Boxma B."/>
            <person name="Van Alen T."/>
            <person name="Hackstein J.H."/>
            <person name="Baker S.E."/>
            <person name="Grigoriev I.V."/>
            <person name="O'Malley M.A."/>
        </authorList>
    </citation>
    <scope>NUCLEOTIDE SEQUENCE [LARGE SCALE GENOMIC DNA]</scope>
    <source>
        <strain evidence="2 3">S4</strain>
    </source>
</reference>
<name>A0A1Y1WQQ1_9FUNG</name>
<proteinExistence type="predicted"/>
<reference evidence="2 3" key="2">
    <citation type="submission" date="2016-08" db="EMBL/GenBank/DDBJ databases">
        <title>Pervasive Adenine N6-methylation of Active Genes in Fungi.</title>
        <authorList>
            <consortium name="DOE Joint Genome Institute"/>
            <person name="Mondo S.J."/>
            <person name="Dannebaum R.O."/>
            <person name="Kuo R.C."/>
            <person name="Labutti K."/>
            <person name="Haridas S."/>
            <person name="Kuo A."/>
            <person name="Salamov A."/>
            <person name="Ahrendt S.R."/>
            <person name="Lipzen A."/>
            <person name="Sullivan W."/>
            <person name="Andreopoulos W.B."/>
            <person name="Clum A."/>
            <person name="Lindquist E."/>
            <person name="Daum C."/>
            <person name="Ramamoorthy G.K."/>
            <person name="Gryganskyi A."/>
            <person name="Culley D."/>
            <person name="Magnuson J.K."/>
            <person name="James T.Y."/>
            <person name="O'Malley M.A."/>
            <person name="Stajich J.E."/>
            <person name="Spatafora J.W."/>
            <person name="Visel A."/>
            <person name="Grigoriev I.V."/>
        </authorList>
    </citation>
    <scope>NUCLEOTIDE SEQUENCE [LARGE SCALE GENOMIC DNA]</scope>
    <source>
        <strain evidence="2 3">S4</strain>
    </source>
</reference>
<accession>A0A1Y1WQQ1</accession>
<dbReference type="Gene3D" id="3.40.30.10">
    <property type="entry name" value="Glutaredoxin"/>
    <property type="match status" value="1"/>
</dbReference>
<dbReference type="Proteomes" id="UP000193944">
    <property type="component" value="Unassembled WGS sequence"/>
</dbReference>
<gene>
    <name evidence="2" type="ORF">BCR32DRAFT_329738</name>
</gene>
<dbReference type="STRING" id="1754192.A0A1Y1WQQ1"/>
<comment type="caution">
    <text evidence="2">The sequence shown here is derived from an EMBL/GenBank/DDBJ whole genome shotgun (WGS) entry which is preliminary data.</text>
</comment>
<evidence type="ECO:0000259" key="1">
    <source>
        <dbReference type="Pfam" id="PF01323"/>
    </source>
</evidence>
<keyword evidence="3" id="KW-1185">Reference proteome</keyword>
<protein>
    <submittedName>
        <fullName evidence="2">Thioredoxin-like protein</fullName>
    </submittedName>
</protein>
<organism evidence="2 3">
    <name type="scientific">Anaeromyces robustus</name>
    <dbReference type="NCBI Taxonomy" id="1754192"/>
    <lineage>
        <taxon>Eukaryota</taxon>
        <taxon>Fungi</taxon>
        <taxon>Fungi incertae sedis</taxon>
        <taxon>Chytridiomycota</taxon>
        <taxon>Chytridiomycota incertae sedis</taxon>
        <taxon>Neocallimastigomycetes</taxon>
        <taxon>Neocallimastigales</taxon>
        <taxon>Neocallimastigaceae</taxon>
        <taxon>Anaeromyces</taxon>
    </lineage>
</organism>
<sequence>MDNQNQIQKKIKIVHWSDYACPFCYIGDKRFEDVIDELQIQDKIEFEMKAYQLDKDAPKKPQMKMEEIFAKRNGLSIEGARDRIERISALGKEDGLDMKFATVMFTNTLDAHRLTKYIASKGKDVQKFSELLYYSYFTKNLNISD</sequence>
<evidence type="ECO:0000313" key="2">
    <source>
        <dbReference type="EMBL" id="ORX75596.1"/>
    </source>
</evidence>
<feature type="non-terminal residue" evidence="2">
    <location>
        <position position="145"/>
    </location>
</feature>
<dbReference type="GO" id="GO:0016491">
    <property type="term" value="F:oxidoreductase activity"/>
    <property type="evidence" value="ECO:0007669"/>
    <property type="project" value="InterPro"/>
</dbReference>